<organism evidence="2 3">
    <name type="scientific">Nicoliella spurrieriana</name>
    <dbReference type="NCBI Taxonomy" id="2925830"/>
    <lineage>
        <taxon>Bacteria</taxon>
        <taxon>Bacillati</taxon>
        <taxon>Bacillota</taxon>
        <taxon>Bacilli</taxon>
        <taxon>Lactobacillales</taxon>
        <taxon>Lactobacillaceae</taxon>
        <taxon>Nicoliella</taxon>
    </lineage>
</organism>
<gene>
    <name evidence="2" type="ORF">MOO44_08000</name>
</gene>
<reference evidence="2" key="1">
    <citation type="journal article" date="2022" name="Int. J. Syst. Evol. Microbiol.">
        <title>Apilactobacillus apisilvae sp. nov., Nicolia spurrieriana gen. nov. sp. nov., Bombilactobacillus folatiphilus sp. nov. and Bombilactobacillus thymidiniphilus sp. nov., four new lactic acid bacterial isolates from stingless bees Tetragonula carbonaria and Austroplebeia australis.</title>
        <authorList>
            <person name="Oliphant S.A."/>
            <person name="Watson-Haigh N.S."/>
            <person name="Sumby K.M."/>
            <person name="Gardner J."/>
            <person name="Groom S."/>
            <person name="Jiranek V."/>
        </authorList>
    </citation>
    <scope>NUCLEOTIDE SEQUENCE</scope>
    <source>
        <strain evidence="2">SGEP1_A5</strain>
    </source>
</reference>
<sequence length="157" mass="16798">MANQFQTELVQRMIVNRITITAAESLTAGMFQSTLADVAGVSAIFPGGFVTYANEAKHQLVGVSKQTIERLGVVSEQTAIEMASGARMKMNTRAAVSFTGVAGPESLEGQPAGTVWIGISFTDHTSFANVYHFSGDRDAVRKQAVAKGFELLARQLN</sequence>
<accession>A0A976RS79</accession>
<feature type="domain" description="CinA C-terminal" evidence="1">
    <location>
        <begin position="4"/>
        <end position="155"/>
    </location>
</feature>
<dbReference type="InterPro" id="IPR036653">
    <property type="entry name" value="CinA-like_C"/>
</dbReference>
<dbReference type="Gene3D" id="3.90.950.20">
    <property type="entry name" value="CinA-like"/>
    <property type="match status" value="1"/>
</dbReference>
<dbReference type="RefSeq" id="WP_260116603.1">
    <property type="nucleotide sequence ID" value="NZ_CP093361.1"/>
</dbReference>
<protein>
    <submittedName>
        <fullName evidence="2">Nicotinamide-nucleotide amidohydrolase family protein</fullName>
    </submittedName>
</protein>
<name>A0A976RS79_9LACO</name>
<dbReference type="Proteomes" id="UP000831181">
    <property type="component" value="Chromosome"/>
</dbReference>
<dbReference type="SUPFAM" id="SSF142433">
    <property type="entry name" value="CinA-like"/>
    <property type="match status" value="1"/>
</dbReference>
<dbReference type="Pfam" id="PF02464">
    <property type="entry name" value="CinA"/>
    <property type="match status" value="1"/>
</dbReference>
<dbReference type="EMBL" id="CP093361">
    <property type="protein sequence ID" value="UQS86800.1"/>
    <property type="molecule type" value="Genomic_DNA"/>
</dbReference>
<keyword evidence="3" id="KW-1185">Reference proteome</keyword>
<dbReference type="NCBIfam" id="TIGR00199">
    <property type="entry name" value="PncC_domain"/>
    <property type="match status" value="1"/>
</dbReference>
<dbReference type="InterPro" id="IPR008136">
    <property type="entry name" value="CinA_C"/>
</dbReference>
<evidence type="ECO:0000259" key="1">
    <source>
        <dbReference type="Pfam" id="PF02464"/>
    </source>
</evidence>
<dbReference type="AlphaFoldDB" id="A0A976RS79"/>
<proteinExistence type="predicted"/>
<dbReference type="KEGG" id="lbe:MOO44_08000"/>
<evidence type="ECO:0000313" key="2">
    <source>
        <dbReference type="EMBL" id="UQS86800.1"/>
    </source>
</evidence>
<evidence type="ECO:0000313" key="3">
    <source>
        <dbReference type="Proteomes" id="UP000831181"/>
    </source>
</evidence>